<dbReference type="InterPro" id="IPR051368">
    <property type="entry name" value="SerProtInhib-TIL_Domain"/>
</dbReference>
<dbReference type="SMART" id="SM00181">
    <property type="entry name" value="EGF"/>
    <property type="match status" value="4"/>
</dbReference>
<evidence type="ECO:0000256" key="1">
    <source>
        <dbReference type="ARBA" id="ARBA00022690"/>
    </source>
</evidence>
<accession>A0A183UW11</accession>
<evidence type="ECO:0000313" key="5">
    <source>
        <dbReference type="EMBL" id="VDM44002.1"/>
    </source>
</evidence>
<sequence>MLDASQQLKQPKAHLCSVNEEYVACSSMCEPTCTSPPNQPCPAGCGPPKCQCRSGFVRHGGRCITRNQCPASGLHTELGTSLSSEFGFRAHSITEPPQTCGRNEHFVTCSSMCEPTCQSEPNEACPLGCGPPKCECLPGFVRDQGRCIRRDQCPASGELYRLRTELFRNESSESCFRARSITEPPQMCGPNERFAACSSMCEPTCQSEPNEACALGCGAPKCECLPGFVRDQGRCIRRDQCPASEPPQTCGRNEHFVTCSSMCEPTCQSEPNEACPLGCGPPKCECLPGFVRDQGRCIRRDQCPASGEL</sequence>
<dbReference type="PANTHER" id="PTHR23259">
    <property type="entry name" value="RIDDLE"/>
    <property type="match status" value="1"/>
</dbReference>
<dbReference type="InterPro" id="IPR002919">
    <property type="entry name" value="TIL_dom"/>
</dbReference>
<dbReference type="SUPFAM" id="SSF57567">
    <property type="entry name" value="Serine protease inhibitors"/>
    <property type="match status" value="4"/>
</dbReference>
<feature type="domain" description="EGF-like" evidence="4">
    <location>
        <begin position="258"/>
        <end position="298"/>
    </location>
</feature>
<reference evidence="5 6" key="2">
    <citation type="submission" date="2018-11" db="EMBL/GenBank/DDBJ databases">
        <authorList>
            <consortium name="Pathogen Informatics"/>
        </authorList>
    </citation>
    <scope>NUCLEOTIDE SEQUENCE [LARGE SCALE GENOMIC DNA]</scope>
</reference>
<dbReference type="Pfam" id="PF01826">
    <property type="entry name" value="TIL"/>
    <property type="match status" value="4"/>
</dbReference>
<evidence type="ECO:0000256" key="3">
    <source>
        <dbReference type="ARBA" id="ARBA00023157"/>
    </source>
</evidence>
<gene>
    <name evidence="5" type="ORF">TCNE_LOCUS12681</name>
</gene>
<keyword evidence="3" id="KW-1015">Disulfide bond</keyword>
<proteinExistence type="predicted"/>
<evidence type="ECO:0000313" key="7">
    <source>
        <dbReference type="WBParaSite" id="TCNE_0001268101-mRNA-1"/>
    </source>
</evidence>
<dbReference type="WBParaSite" id="TCNE_0001268101-mRNA-1">
    <property type="protein sequence ID" value="TCNE_0001268101-mRNA-1"/>
    <property type="gene ID" value="TCNE_0001268101"/>
</dbReference>
<feature type="domain" description="EGF-like" evidence="4">
    <location>
        <begin position="108"/>
        <end position="148"/>
    </location>
</feature>
<dbReference type="CDD" id="cd19941">
    <property type="entry name" value="TIL"/>
    <property type="match status" value="4"/>
</dbReference>
<evidence type="ECO:0000256" key="2">
    <source>
        <dbReference type="ARBA" id="ARBA00022900"/>
    </source>
</evidence>
<name>A0A183UW11_TOXCA</name>
<dbReference type="Gene3D" id="2.10.25.10">
    <property type="entry name" value="Laminin"/>
    <property type="match status" value="4"/>
</dbReference>
<reference evidence="7" key="1">
    <citation type="submission" date="2016-06" db="UniProtKB">
        <authorList>
            <consortium name="WormBaseParasite"/>
        </authorList>
    </citation>
    <scope>IDENTIFICATION</scope>
</reference>
<dbReference type="EMBL" id="UYWY01021378">
    <property type="protein sequence ID" value="VDM44002.1"/>
    <property type="molecule type" value="Genomic_DNA"/>
</dbReference>
<organism evidence="6 7">
    <name type="scientific">Toxocara canis</name>
    <name type="common">Canine roundworm</name>
    <dbReference type="NCBI Taxonomy" id="6265"/>
    <lineage>
        <taxon>Eukaryota</taxon>
        <taxon>Metazoa</taxon>
        <taxon>Ecdysozoa</taxon>
        <taxon>Nematoda</taxon>
        <taxon>Chromadorea</taxon>
        <taxon>Rhabditida</taxon>
        <taxon>Spirurina</taxon>
        <taxon>Ascaridomorpha</taxon>
        <taxon>Ascaridoidea</taxon>
        <taxon>Toxocaridae</taxon>
        <taxon>Toxocara</taxon>
    </lineage>
</organism>
<keyword evidence="6" id="KW-1185">Reference proteome</keyword>
<evidence type="ECO:0000313" key="6">
    <source>
        <dbReference type="Proteomes" id="UP000050794"/>
    </source>
</evidence>
<dbReference type="InterPro" id="IPR036084">
    <property type="entry name" value="Ser_inhib-like_sf"/>
</dbReference>
<evidence type="ECO:0000259" key="4">
    <source>
        <dbReference type="SMART" id="SM00181"/>
    </source>
</evidence>
<dbReference type="Proteomes" id="UP000050794">
    <property type="component" value="Unassembled WGS sequence"/>
</dbReference>
<dbReference type="AlphaFoldDB" id="A0A183UW11"/>
<dbReference type="InterPro" id="IPR000742">
    <property type="entry name" value="EGF"/>
</dbReference>
<dbReference type="GO" id="GO:0004867">
    <property type="term" value="F:serine-type endopeptidase inhibitor activity"/>
    <property type="evidence" value="ECO:0007669"/>
    <property type="project" value="UniProtKB-KW"/>
</dbReference>
<feature type="domain" description="EGF-like" evidence="4">
    <location>
        <begin position="196"/>
        <end position="236"/>
    </location>
</feature>
<protein>
    <submittedName>
        <fullName evidence="7">TIL domain-containing protein</fullName>
    </submittedName>
</protein>
<keyword evidence="2" id="KW-0722">Serine protease inhibitor</keyword>
<feature type="domain" description="EGF-like" evidence="4">
    <location>
        <begin position="24"/>
        <end position="64"/>
    </location>
</feature>
<dbReference type="PANTHER" id="PTHR23259:SF70">
    <property type="entry name" value="ACCESSORY GLAND PROTEIN ACP62F-RELATED"/>
    <property type="match status" value="1"/>
</dbReference>
<keyword evidence="1" id="KW-0646">Protease inhibitor</keyword>